<feature type="region of interest" description="Disordered" evidence="3">
    <location>
        <begin position="89"/>
        <end position="108"/>
    </location>
</feature>
<dbReference type="PANTHER" id="PTHR34384">
    <property type="entry name" value="L-2,3-DIAMINOPROPANOATE--CITRATE LIGASE"/>
    <property type="match status" value="1"/>
</dbReference>
<accession>A0ABD5E439</accession>
<dbReference type="InterPro" id="IPR037455">
    <property type="entry name" value="LucA/IucC-like"/>
</dbReference>
<dbReference type="Proteomes" id="UP001183607">
    <property type="component" value="Unassembled WGS sequence"/>
</dbReference>
<dbReference type="PANTHER" id="PTHR34384:SF6">
    <property type="entry name" value="STAPHYLOFERRIN B SYNTHASE"/>
    <property type="match status" value="1"/>
</dbReference>
<feature type="domain" description="Aerobactin siderophore biosynthesis IucA/IucC N-terminal" evidence="4">
    <location>
        <begin position="218"/>
        <end position="468"/>
    </location>
</feature>
<evidence type="ECO:0000256" key="1">
    <source>
        <dbReference type="ARBA" id="ARBA00004924"/>
    </source>
</evidence>
<evidence type="ECO:0000259" key="5">
    <source>
        <dbReference type="Pfam" id="PF06276"/>
    </source>
</evidence>
<protein>
    <submittedName>
        <fullName evidence="6">IucA/IucC family siderophore biosynthesis protein</fullName>
    </submittedName>
</protein>
<organism evidence="6 7">
    <name type="scientific">Streptomyces evansiae</name>
    <dbReference type="NCBI Taxonomy" id="3075535"/>
    <lineage>
        <taxon>Bacteria</taxon>
        <taxon>Bacillati</taxon>
        <taxon>Actinomycetota</taxon>
        <taxon>Actinomycetes</taxon>
        <taxon>Kitasatosporales</taxon>
        <taxon>Streptomycetaceae</taxon>
        <taxon>Streptomyces</taxon>
    </lineage>
</organism>
<dbReference type="Gene3D" id="6.10.250.3370">
    <property type="match status" value="1"/>
</dbReference>
<evidence type="ECO:0000256" key="2">
    <source>
        <dbReference type="ARBA" id="ARBA00007832"/>
    </source>
</evidence>
<proteinExistence type="inferred from homology"/>
<comment type="pathway">
    <text evidence="1">Siderophore biosynthesis.</text>
</comment>
<comment type="caution">
    <text evidence="6">The sequence shown here is derived from an EMBL/GenBank/DDBJ whole genome shotgun (WGS) entry which is preliminary data.</text>
</comment>
<dbReference type="AlphaFoldDB" id="A0ABD5E439"/>
<dbReference type="Gene3D" id="1.10.510.40">
    <property type="match status" value="1"/>
</dbReference>
<dbReference type="InterPro" id="IPR007310">
    <property type="entry name" value="Aerobactin_biosyn_IucA/IucC_N"/>
</dbReference>
<dbReference type="Pfam" id="PF06276">
    <property type="entry name" value="FhuF"/>
    <property type="match status" value="1"/>
</dbReference>
<gene>
    <name evidence="6" type="ORF">RM574_11370</name>
</gene>
<feature type="region of interest" description="Disordered" evidence="3">
    <location>
        <begin position="691"/>
        <end position="745"/>
    </location>
</feature>
<feature type="region of interest" description="Disordered" evidence="3">
    <location>
        <begin position="1"/>
        <end position="38"/>
    </location>
</feature>
<evidence type="ECO:0000259" key="4">
    <source>
        <dbReference type="Pfam" id="PF04183"/>
    </source>
</evidence>
<feature type="compositionally biased region" description="Pro residues" evidence="3">
    <location>
        <begin position="20"/>
        <end position="33"/>
    </location>
</feature>
<feature type="region of interest" description="Disordered" evidence="3">
    <location>
        <begin position="135"/>
        <end position="164"/>
    </location>
</feature>
<sequence length="745" mass="80642">MQNLPAPRPRTTADELTEPALPPVTAPEGPPPHGLFAPAELTPELWREAGQRLLAKMVAEFSYEGLFDPRPEDPESPDVPFHHRAYRLPLGRPEGTSRAGRITDGAVRGGESAGETALLFRAARSAYGHWEIDPGSLRLDTRGGEDTSGAERTGDERASTGPYPATDPLDFLVHARHVLGLDGATLGHLLRELNATLAADARLLHTALTSADLAELGYAELEGHQTGHPWIVLNKGRLGFSASDAARWAPEGRAEARLPWLAVRTHLATYRGVPGLDTPEQLYAAELAPAVRESFDAVLTGRGLDPADYLYLPVHPWQWDSTVLPLHAAGVAAGDLVPLPSDGARRLPQQSIRTFLNLDDPARHTVKLPLSILNTLVWRGLPTRRTIAAPAVTAWVQSIRDRDPYLREECRVVLLGEVASVAVRHPFYDALPEVPYQYKELLGAIWREPLTPLLDEDERARTLASLLHVDRDGRAFVAELVARSGLAPHDWLRRLFGALLPPLLHFLYRHGTVFSPHGENAIVVFDARDVPTRLAVKDFVDDVNLSARTLPEHEDMPAEVRDILLAEDPAFLPQFIHSGLFVGVFRYLAPLCRAQLGVHDEDFWNLVRAEILAYQARFPELKERFELFELLGPEIERLCLNRNRLHLDGYRDRAERPHAAVDGMVANPLHGDAFRPRVAAAGGLGDGALEGGTAGGEVSDGGLSGGGAAGGEAFGEGLSGGGAVGRSGAGGTPSGEGAVGGESVT</sequence>
<dbReference type="InterPro" id="IPR022770">
    <property type="entry name" value="IucA/IucC-like_C"/>
</dbReference>
<evidence type="ECO:0000313" key="6">
    <source>
        <dbReference type="EMBL" id="MDT0416090.1"/>
    </source>
</evidence>
<evidence type="ECO:0000313" key="7">
    <source>
        <dbReference type="Proteomes" id="UP001183607"/>
    </source>
</evidence>
<name>A0ABD5E439_9ACTN</name>
<dbReference type="EMBL" id="JAVRER010000013">
    <property type="protein sequence ID" value="MDT0416090.1"/>
    <property type="molecule type" value="Genomic_DNA"/>
</dbReference>
<dbReference type="Gene3D" id="3.30.310.280">
    <property type="match status" value="1"/>
</dbReference>
<dbReference type="Pfam" id="PF04183">
    <property type="entry name" value="IucA_IucC"/>
    <property type="match status" value="1"/>
</dbReference>
<evidence type="ECO:0000256" key="3">
    <source>
        <dbReference type="SAM" id="MobiDB-lite"/>
    </source>
</evidence>
<dbReference type="GO" id="GO:0016881">
    <property type="term" value="F:acid-amino acid ligase activity"/>
    <property type="evidence" value="ECO:0007669"/>
    <property type="project" value="UniProtKB-ARBA"/>
</dbReference>
<dbReference type="RefSeq" id="WP_107453304.1">
    <property type="nucleotide sequence ID" value="NZ_JAVRER010000013.1"/>
</dbReference>
<reference evidence="7" key="1">
    <citation type="submission" date="2023-07" db="EMBL/GenBank/DDBJ databases">
        <title>30 novel species of actinomycetes from the DSMZ collection.</title>
        <authorList>
            <person name="Nouioui I."/>
        </authorList>
    </citation>
    <scope>NUCLEOTIDE SEQUENCE [LARGE SCALE GENOMIC DNA]</scope>
    <source>
        <strain evidence="7">DSM 41982</strain>
    </source>
</reference>
<comment type="similarity">
    <text evidence="2">Belongs to the IucA/IucC family.</text>
</comment>
<feature type="domain" description="Aerobactin siderophore biosynthesis IucA/IucC-like C-terminal" evidence="5">
    <location>
        <begin position="490"/>
        <end position="650"/>
    </location>
</feature>